<evidence type="ECO:0008006" key="4">
    <source>
        <dbReference type="Google" id="ProtNLM"/>
    </source>
</evidence>
<dbReference type="AlphaFoldDB" id="A0ABD5ZGS3"/>
<evidence type="ECO:0000256" key="1">
    <source>
        <dbReference type="SAM" id="Phobius"/>
    </source>
</evidence>
<dbReference type="RefSeq" id="WP_390224261.1">
    <property type="nucleotide sequence ID" value="NZ_JBHTAA010000005.1"/>
</dbReference>
<dbReference type="Proteomes" id="UP001596481">
    <property type="component" value="Unassembled WGS sequence"/>
</dbReference>
<evidence type="ECO:0000313" key="2">
    <source>
        <dbReference type="EMBL" id="MFC7204504.1"/>
    </source>
</evidence>
<protein>
    <recommendedName>
        <fullName evidence="4">Flagellin N-terminal-like domain-containing protein</fullName>
    </recommendedName>
</protein>
<keyword evidence="1" id="KW-0812">Transmembrane</keyword>
<dbReference type="Pfam" id="PF23960">
    <property type="entry name" value="DUF7289"/>
    <property type="match status" value="1"/>
</dbReference>
<feature type="transmembrane region" description="Helical" evidence="1">
    <location>
        <begin position="20"/>
        <end position="45"/>
    </location>
</feature>
<name>A0ABD5ZGS3_9EURY</name>
<proteinExistence type="predicted"/>
<keyword evidence="3" id="KW-1185">Reference proteome</keyword>
<dbReference type="EMBL" id="JBHTAA010000005">
    <property type="protein sequence ID" value="MFC7204504.1"/>
    <property type="molecule type" value="Genomic_DNA"/>
</dbReference>
<gene>
    <name evidence="2" type="ORF">ACFQJC_13335</name>
</gene>
<dbReference type="InterPro" id="IPR055713">
    <property type="entry name" value="DUF7289"/>
</dbReference>
<sequence>MNRRRKSAASKSRTRAQSNVVGVALLLGIGVVAIGLLTASVGGLVDAQLGAADASATADGFASIRDSVLAGSNTTHAVRVTDGDVSRVDRTVRILPEDGANRTYSADGYVVERGSHSVRFVCGAVVRGSRNNSYLVTPTPISLTDDAVFLTLPVVEPNATDGFALGSASGVRVETEREVTDLPSDAYRVAIESERPSAWERTFEEQGFEVSRIDFDGDGVPSVVATLPADRTLTLARYDYALEVARG</sequence>
<reference evidence="2 3" key="1">
    <citation type="journal article" date="2019" name="Int. J. Syst. Evol. Microbiol.">
        <title>The Global Catalogue of Microorganisms (GCM) 10K type strain sequencing project: providing services to taxonomists for standard genome sequencing and annotation.</title>
        <authorList>
            <consortium name="The Broad Institute Genomics Platform"/>
            <consortium name="The Broad Institute Genome Sequencing Center for Infectious Disease"/>
            <person name="Wu L."/>
            <person name="Ma J."/>
        </authorList>
    </citation>
    <scope>NUCLEOTIDE SEQUENCE [LARGE SCALE GENOMIC DNA]</scope>
    <source>
        <strain evidence="2 3">DSM 29988</strain>
    </source>
</reference>
<comment type="caution">
    <text evidence="2">The sequence shown here is derived from an EMBL/GenBank/DDBJ whole genome shotgun (WGS) entry which is preliminary data.</text>
</comment>
<accession>A0ABD5ZGS3</accession>
<keyword evidence="1" id="KW-1133">Transmembrane helix</keyword>
<evidence type="ECO:0000313" key="3">
    <source>
        <dbReference type="Proteomes" id="UP001596481"/>
    </source>
</evidence>
<organism evidence="2 3">
    <name type="scientific">Haloferax namakaokahaiae</name>
    <dbReference type="NCBI Taxonomy" id="1748331"/>
    <lineage>
        <taxon>Archaea</taxon>
        <taxon>Methanobacteriati</taxon>
        <taxon>Methanobacteriota</taxon>
        <taxon>Stenosarchaea group</taxon>
        <taxon>Halobacteria</taxon>
        <taxon>Halobacteriales</taxon>
        <taxon>Haloferacaceae</taxon>
        <taxon>Haloferax</taxon>
    </lineage>
</organism>
<keyword evidence="1" id="KW-0472">Membrane</keyword>